<dbReference type="AlphaFoldDB" id="A0A387HNS3"/>
<dbReference type="SUPFAM" id="SSF55729">
    <property type="entry name" value="Acyl-CoA N-acyltransferases (Nat)"/>
    <property type="match status" value="1"/>
</dbReference>
<proteinExistence type="predicted"/>
<dbReference type="Gene3D" id="3.40.630.30">
    <property type="match status" value="1"/>
</dbReference>
<dbReference type="GO" id="GO:0016747">
    <property type="term" value="F:acyltransferase activity, transferring groups other than amino-acyl groups"/>
    <property type="evidence" value="ECO:0007669"/>
    <property type="project" value="InterPro"/>
</dbReference>
<dbReference type="InterPro" id="IPR016181">
    <property type="entry name" value="Acyl_CoA_acyltransferase"/>
</dbReference>
<accession>A0A387HNS3</accession>
<keyword evidence="3" id="KW-1185">Reference proteome</keyword>
<dbReference type="OrthoDB" id="3570754at2"/>
<name>A0A387HNS3_9ACTN</name>
<evidence type="ECO:0000313" key="2">
    <source>
        <dbReference type="EMBL" id="AYG84411.1"/>
    </source>
</evidence>
<dbReference type="PROSITE" id="PS51186">
    <property type="entry name" value="GNAT"/>
    <property type="match status" value="1"/>
</dbReference>
<dbReference type="InterPro" id="IPR000182">
    <property type="entry name" value="GNAT_dom"/>
</dbReference>
<feature type="domain" description="N-acetyltransferase" evidence="1">
    <location>
        <begin position="119"/>
        <end position="255"/>
    </location>
</feature>
<dbReference type="RefSeq" id="WP_120725808.1">
    <property type="nucleotide sequence ID" value="NZ_CP032698.1"/>
</dbReference>
<evidence type="ECO:0000313" key="3">
    <source>
        <dbReference type="Proteomes" id="UP000271554"/>
    </source>
</evidence>
<dbReference type="Pfam" id="PF12746">
    <property type="entry name" value="GNAT_acetyltran"/>
    <property type="match status" value="1"/>
</dbReference>
<reference evidence="2 3" key="1">
    <citation type="submission" date="2018-10" db="EMBL/GenBank/DDBJ databases">
        <title>Relationship between Morphology and Antimicrobial Activity in Streptomyces.</title>
        <authorList>
            <person name="Kang H.J."/>
            <person name="Kim S.B."/>
        </authorList>
    </citation>
    <scope>NUCLEOTIDE SEQUENCE [LARGE SCALE GENOMIC DNA]</scope>
    <source>
        <strain evidence="2 3">BH38</strain>
    </source>
</reference>
<gene>
    <name evidence="2" type="ORF">DWB77_06625</name>
</gene>
<dbReference type="KEGG" id="shun:DWB77_06625"/>
<organism evidence="2 3">
    <name type="scientific">Streptomyces hundungensis</name>
    <dbReference type="NCBI Taxonomy" id="1077946"/>
    <lineage>
        <taxon>Bacteria</taxon>
        <taxon>Bacillati</taxon>
        <taxon>Actinomycetota</taxon>
        <taxon>Actinomycetes</taxon>
        <taxon>Kitasatosporales</taxon>
        <taxon>Streptomycetaceae</taxon>
        <taxon>Streptomyces</taxon>
    </lineage>
</organism>
<dbReference type="Proteomes" id="UP000271554">
    <property type="component" value="Chromosome"/>
</dbReference>
<dbReference type="InterPro" id="IPR027365">
    <property type="entry name" value="GNAT_acetyltra_YdfB-like"/>
</dbReference>
<dbReference type="EMBL" id="CP032698">
    <property type="protein sequence ID" value="AYG84411.1"/>
    <property type="molecule type" value="Genomic_DNA"/>
</dbReference>
<protein>
    <recommendedName>
        <fullName evidence="1">N-acetyltransferase domain-containing protein</fullName>
    </recommendedName>
</protein>
<sequence length="258" mass="27613">MIELSSRQLAAHTHLLGDCEPGPAALAEHVLSTGNGRALADRADHPRTLALDCAGHVLLRGDPDALGPTDLAPFAHRRVEAPARFLPALDVAFDRVVPSERMVYVRQQAAAAPRPPRGVTIRPLTSSDAPSLVRLPAESAWIHASWGGPSGLCRSGHAWGAFRQGRLLAIACTYFRGGAHEEIAVVAAPGRRHQRLALNCVLALDGDVAARGRTATLTCSRHDRPGRLLAWTAGFRLVREYVHYATGAYVAHGARVPV</sequence>
<evidence type="ECO:0000259" key="1">
    <source>
        <dbReference type="PROSITE" id="PS51186"/>
    </source>
</evidence>